<protein>
    <submittedName>
        <fullName evidence="1">Uncharacterized protein</fullName>
    </submittedName>
</protein>
<sequence>MEDSSGYAPRLCFDKTTRDRLTKLFRDAHKGRNLSPAEVEFEVTVILRTLEQYASAIPLYEQFQPESQQRRRERIESLAAHLEGALEQLKNLDSAALGFIAWRAKDEMSKTLGTPNDFPSGLKAAAEAVSWREANISAITAFSLGLRKSASELPQHPLNTSGKDYPWYSLPKELSTAMAVERLFWENNLSFTVSNNGFAAECLRAVFQLGGLHIDRVDYWLRQARDHSDSMSSFNKRMQKYREE</sequence>
<keyword evidence="2" id="KW-1185">Reference proteome</keyword>
<dbReference type="RefSeq" id="WP_074794134.1">
    <property type="nucleotide sequence ID" value="NZ_FOVJ01000001.1"/>
</dbReference>
<gene>
    <name evidence="1" type="ORF">SAMN05216386_0473</name>
</gene>
<dbReference type="EMBL" id="FOVJ01000001">
    <property type="protein sequence ID" value="SFN32299.1"/>
    <property type="molecule type" value="Genomic_DNA"/>
</dbReference>
<evidence type="ECO:0000313" key="1">
    <source>
        <dbReference type="EMBL" id="SFN32299.1"/>
    </source>
</evidence>
<name>A0A1I4Y433_9PROT</name>
<proteinExistence type="predicted"/>
<dbReference type="OrthoDB" id="9963900at2"/>
<reference evidence="2" key="1">
    <citation type="submission" date="2016-10" db="EMBL/GenBank/DDBJ databases">
        <authorList>
            <person name="Varghese N."/>
        </authorList>
    </citation>
    <scope>NUCLEOTIDE SEQUENCE [LARGE SCALE GENOMIC DNA]</scope>
    <source>
        <strain evidence="2">Nsp8</strain>
    </source>
</reference>
<evidence type="ECO:0000313" key="2">
    <source>
        <dbReference type="Proteomes" id="UP000183107"/>
    </source>
</evidence>
<dbReference type="AlphaFoldDB" id="A0A1I4Y433"/>
<dbReference type="Proteomes" id="UP000183107">
    <property type="component" value="Unassembled WGS sequence"/>
</dbReference>
<organism evidence="1 2">
    <name type="scientific">Nitrosospira briensis</name>
    <dbReference type="NCBI Taxonomy" id="35799"/>
    <lineage>
        <taxon>Bacteria</taxon>
        <taxon>Pseudomonadati</taxon>
        <taxon>Pseudomonadota</taxon>
        <taxon>Betaproteobacteria</taxon>
        <taxon>Nitrosomonadales</taxon>
        <taxon>Nitrosomonadaceae</taxon>
        <taxon>Nitrosospira</taxon>
    </lineage>
</organism>
<accession>A0A1I4Y433</accession>